<dbReference type="PROSITE" id="PS50011">
    <property type="entry name" value="PROTEIN_KINASE_DOM"/>
    <property type="match status" value="1"/>
</dbReference>
<keyword evidence="2" id="KW-0723">Serine/threonine-protein kinase</keyword>
<protein>
    <recommendedName>
        <fullName evidence="16">Protein kinase domain-containing protein</fullName>
    </recommendedName>
</protein>
<feature type="compositionally biased region" description="Low complexity" evidence="14">
    <location>
        <begin position="470"/>
        <end position="485"/>
    </location>
</feature>
<evidence type="ECO:0000256" key="7">
    <source>
        <dbReference type="ARBA" id="ARBA00022777"/>
    </source>
</evidence>
<feature type="domain" description="Protein kinase" evidence="16">
    <location>
        <begin position="175"/>
        <end position="453"/>
    </location>
</feature>
<dbReference type="InterPro" id="IPR008271">
    <property type="entry name" value="Ser/Thr_kinase_AS"/>
</dbReference>
<evidence type="ECO:0000256" key="12">
    <source>
        <dbReference type="PROSITE-ProRule" id="PRU00087"/>
    </source>
</evidence>
<dbReference type="GO" id="GO:0004674">
    <property type="term" value="F:protein serine/threonine kinase activity"/>
    <property type="evidence" value="ECO:0007669"/>
    <property type="project" value="UniProtKB-KW"/>
</dbReference>
<keyword evidence="4 15" id="KW-0812">Transmembrane</keyword>
<keyword evidence="11" id="KW-0325">Glycoprotein</keyword>
<proteinExistence type="predicted"/>
<dbReference type="PROSITE" id="PS50194">
    <property type="entry name" value="FILAMIN_REPEAT"/>
    <property type="match status" value="2"/>
</dbReference>
<feature type="repeat" description="Filamin" evidence="12">
    <location>
        <begin position="1122"/>
        <end position="1218"/>
    </location>
</feature>
<feature type="transmembrane region" description="Helical" evidence="15">
    <location>
        <begin position="98"/>
        <end position="118"/>
    </location>
</feature>
<evidence type="ECO:0000256" key="10">
    <source>
        <dbReference type="ARBA" id="ARBA00023136"/>
    </source>
</evidence>
<reference evidence="17" key="1">
    <citation type="journal article" date="2020" name="bioRxiv">
        <title>Hybrid origin of Populus tomentosa Carr. identified through genome sequencing and phylogenomic analysis.</title>
        <authorList>
            <person name="An X."/>
            <person name="Gao K."/>
            <person name="Chen Z."/>
            <person name="Li J."/>
            <person name="Yang X."/>
            <person name="Yang X."/>
            <person name="Zhou J."/>
            <person name="Guo T."/>
            <person name="Zhao T."/>
            <person name="Huang S."/>
            <person name="Miao D."/>
            <person name="Khan W.U."/>
            <person name="Rao P."/>
            <person name="Ye M."/>
            <person name="Lei B."/>
            <person name="Liao W."/>
            <person name="Wang J."/>
            <person name="Ji L."/>
            <person name="Li Y."/>
            <person name="Guo B."/>
            <person name="Mustafa N.S."/>
            <person name="Li S."/>
            <person name="Yun Q."/>
            <person name="Keller S.R."/>
            <person name="Mao J."/>
            <person name="Zhang R."/>
            <person name="Strauss S.H."/>
        </authorList>
    </citation>
    <scope>NUCLEOTIDE SEQUENCE</scope>
    <source>
        <strain evidence="17">GM15</strain>
        <tissue evidence="17">Leaf</tissue>
    </source>
</reference>
<evidence type="ECO:0000256" key="4">
    <source>
        <dbReference type="ARBA" id="ARBA00022692"/>
    </source>
</evidence>
<keyword evidence="3" id="KW-0808">Transferase</keyword>
<name>A0A8X7ZF06_POPTO</name>
<evidence type="ECO:0000256" key="13">
    <source>
        <dbReference type="PROSITE-ProRule" id="PRU10141"/>
    </source>
</evidence>
<evidence type="ECO:0000256" key="1">
    <source>
        <dbReference type="ARBA" id="ARBA00004479"/>
    </source>
</evidence>
<accession>A0A8X7ZF06</accession>
<evidence type="ECO:0000256" key="5">
    <source>
        <dbReference type="ARBA" id="ARBA00022729"/>
    </source>
</evidence>
<comment type="caution">
    <text evidence="17">The sequence shown here is derived from an EMBL/GenBank/DDBJ whole genome shotgun (WGS) entry which is preliminary data.</text>
</comment>
<evidence type="ECO:0000256" key="6">
    <source>
        <dbReference type="ARBA" id="ARBA00022741"/>
    </source>
</evidence>
<sequence length="1751" mass="194062">MMIFINCANPVNSPLYVDTRTCLNGEKSSNVSLLMRSYVNVGGMKASDLMELCSLERMTLLPVKDYKSMSFKEIHGQLAYGFELSWHNSRCGSCADGFSWFWITATVLLFASMFIALLQGPKFIFGSPFVIAFLIYKWRRRHLSAYDTVEEFLQTPNNLMPVVRYSYSEIKKMTGGFKEELGEGGFGCVYKGKLRSGHSAAIKLLGKSKANGQDFINEVATIGRIRHTNVVQLVGFCAEGSKRALVYDFMSNGSLNNFIFSQEKSVSLSWEKLHEISLGVAHGIEYLHRGCEMQILHFDIKPHNILLDENFAPKVSDFGLARLCPANESLKSLTAPGGTIGYMAPELFYKNIGRVSYKADVYSFGMLLLEMAGRRKKLNPLAERCSEIYWPDWVHDEVSNEKAIEIGDGGTEEEKKIAKKMIIVGLWCIQMNPMNRPAMNEVVEMLEGDMERLQLPPRPVLNLDEKPMNTGGESSSMSDYSTESGKACPMNDTSSLVVITIMINYREADGSGLQTNQNACSMTFFRRLQTKWMDPMHSVPFQLKDMSFSLQPVVQAVYGIKSHVYLENPTVGTLSKKSSFNITIICKKGERQFIYNLTFLTEQTQGPYFAFSWLSDNNTFQAGDVATIKIKVLGEFDRSKGNAFSPKITVNGKMGNSCFVSGVLLDVAGEDTDTWRILFTPIRVGVFNVFIEDGPFHVFDSSLHFEVKAGKIYASACIASWRDLENEFEAGAKATVLIVPRDAFGNNVTSTGQELRPFNFTVSELYENGSIANVPDITHIGWNEFGQIILEFIATKSGNLLLHVEGGNQTLNGCPLLYKVNPGPVDVSNCEATWKFETNVWQIFSKMETFIHQKDKYGNPVLGFYEFDTNVVEEEMNLSIPLADMSFTEVMPGIQLCSFSLLEPGNFLLTISDTKHNRSISNMPFSFNVFIGYADGSSSIVNGSGLNDSTAGEIAQFSIYLNDIFQYPSFVGVESIRVQIIKETDSYSVKPSINPIVNGNVSTPRAGNSSIRQAEIALAPSEIAPVSSVDLGKISAGNSKVLASAFNVIYTPEKSGIYEIYVFCGNVLLNGGHSFRKEVRAAIYVVELCSCSVLNFLIIMVVTASISFSQRGFYCDVGEVNVSLSTIQKFSLRAPKMIENEMAVQLVDSFVNPVLSQQSRLTLEIASANKSGFSSGMFVDNDNGTYCIRYAVKDVGTYEMCVSFDGKRLSPCPFGLNVYGVEYFPKANDDNISVWEDESIAFDVLANDYFAGNNASIVELSKPDRGSLLQNGNLFRYTPYKDYYGNDSFTYTLSDVNGNLASASVIISVLNIPPQFISFPIQLQATEDVIGPRYGGLSAIVIKHSDPTEKICVTLSARSGTVFLSPVLMQFWQPIWGEFSAKKVDDAAKDLILEGSVEAINLALRSIQYLGSENFYGDDAIHVSASNKNGKNDLDVPVSVEPVNDPPVIKIPKFIILKSNEDESLIFDKAIDKFEFSVGDPDLLGYPGNESGFIVTFSVEVDKGFLVTSLAAELLKTTELKVMSSYQWQPIQTYVSISRHFMVRANGVRFRGALNECNSVMQQLSYDGRESDAILTVKLNDMGHYGCSSDCTDKIAVPLYAEATVQLIRRRSMSSLLAHTLGSAILVEFLMVFSLGGILLFFTCKCAMHLANERRRISVKNSQLSSVQNSQKKSQNTDFLEDKTNFTCCCSSPFLLSGQTSNFRQRSNRRLGVEETGKNISSPPGSSSSHHLQTPPGLTPLVIEKDQKETF</sequence>
<dbReference type="InterPro" id="IPR056434">
    <property type="entry name" value="Ig_GEX2_N"/>
</dbReference>
<evidence type="ECO:0000256" key="8">
    <source>
        <dbReference type="ARBA" id="ARBA00022840"/>
    </source>
</evidence>
<comment type="subcellular location">
    <subcellularLocation>
        <location evidence="1">Membrane</location>
        <topology evidence="1">Single-pass type I membrane protein</topology>
    </subcellularLocation>
</comment>
<evidence type="ECO:0000256" key="2">
    <source>
        <dbReference type="ARBA" id="ARBA00022527"/>
    </source>
</evidence>
<keyword evidence="7" id="KW-0418">Kinase</keyword>
<dbReference type="Pfam" id="PF23616">
    <property type="entry name" value="Ig_GEX2_N"/>
    <property type="match status" value="2"/>
</dbReference>
<dbReference type="InterPro" id="IPR045874">
    <property type="entry name" value="LRK10/LRL21-25-like"/>
</dbReference>
<evidence type="ECO:0000256" key="3">
    <source>
        <dbReference type="ARBA" id="ARBA00022679"/>
    </source>
</evidence>
<dbReference type="PANTHER" id="PTHR27009">
    <property type="entry name" value="RUST RESISTANCE KINASE LR10-RELATED"/>
    <property type="match status" value="1"/>
</dbReference>
<feature type="region of interest" description="Disordered" evidence="14">
    <location>
        <begin position="1713"/>
        <end position="1751"/>
    </location>
</feature>
<keyword evidence="6 13" id="KW-0547">Nucleotide-binding</keyword>
<dbReference type="InterPro" id="IPR000719">
    <property type="entry name" value="Prot_kinase_dom"/>
</dbReference>
<evidence type="ECO:0000313" key="17">
    <source>
        <dbReference type="EMBL" id="KAG6767565.1"/>
    </source>
</evidence>
<dbReference type="GO" id="GO:0016020">
    <property type="term" value="C:membrane"/>
    <property type="evidence" value="ECO:0007669"/>
    <property type="project" value="UniProtKB-SubCell"/>
</dbReference>
<dbReference type="Pfam" id="PF00069">
    <property type="entry name" value="Pkinase"/>
    <property type="match status" value="1"/>
</dbReference>
<dbReference type="PROSITE" id="PS00107">
    <property type="entry name" value="PROTEIN_KINASE_ATP"/>
    <property type="match status" value="1"/>
</dbReference>
<dbReference type="Proteomes" id="UP000886885">
    <property type="component" value="Chromosome 7D"/>
</dbReference>
<keyword evidence="10 15" id="KW-0472">Membrane</keyword>
<keyword evidence="9 15" id="KW-1133">Transmembrane helix</keyword>
<dbReference type="SMART" id="SM00220">
    <property type="entry name" value="S_TKc"/>
    <property type="match status" value="1"/>
</dbReference>
<dbReference type="Pfam" id="PF17963">
    <property type="entry name" value="Big_9"/>
    <property type="match status" value="1"/>
</dbReference>
<dbReference type="GO" id="GO:0005524">
    <property type="term" value="F:ATP binding"/>
    <property type="evidence" value="ECO:0007669"/>
    <property type="project" value="UniProtKB-UniRule"/>
</dbReference>
<keyword evidence="8 13" id="KW-0067">ATP-binding</keyword>
<dbReference type="PROSITE" id="PS00108">
    <property type="entry name" value="PROTEIN_KINASE_ST"/>
    <property type="match status" value="1"/>
</dbReference>
<feature type="repeat" description="Filamin" evidence="12">
    <location>
        <begin position="931"/>
        <end position="1079"/>
    </location>
</feature>
<keyword evidence="5" id="KW-0732">Signal</keyword>
<keyword evidence="18" id="KW-1185">Reference proteome</keyword>
<evidence type="ECO:0000256" key="11">
    <source>
        <dbReference type="ARBA" id="ARBA00023180"/>
    </source>
</evidence>
<feature type="region of interest" description="Disordered" evidence="14">
    <location>
        <begin position="460"/>
        <end position="488"/>
    </location>
</feature>
<dbReference type="OrthoDB" id="5334309at2759"/>
<evidence type="ECO:0000259" key="16">
    <source>
        <dbReference type="PROSITE" id="PS50011"/>
    </source>
</evidence>
<evidence type="ECO:0000256" key="15">
    <source>
        <dbReference type="SAM" id="Phobius"/>
    </source>
</evidence>
<dbReference type="InterPro" id="IPR017441">
    <property type="entry name" value="Protein_kinase_ATP_BS"/>
</dbReference>
<dbReference type="InterPro" id="IPR017868">
    <property type="entry name" value="Filamin/ABP280_repeat-like"/>
</dbReference>
<dbReference type="FunFam" id="3.30.200.20:FF:000178">
    <property type="entry name" value="serine/threonine-protein kinase PBS1-like"/>
    <property type="match status" value="1"/>
</dbReference>
<dbReference type="FunFam" id="1.10.510.10:FF:000590">
    <property type="entry name" value="PR5-like receptor kinase"/>
    <property type="match status" value="1"/>
</dbReference>
<dbReference type="CDD" id="cd14066">
    <property type="entry name" value="STKc_IRAK"/>
    <property type="match status" value="1"/>
</dbReference>
<feature type="binding site" evidence="13">
    <location>
        <position position="203"/>
    </location>
    <ligand>
        <name>ATP</name>
        <dbReference type="ChEBI" id="CHEBI:30616"/>
    </ligand>
</feature>
<evidence type="ECO:0000256" key="14">
    <source>
        <dbReference type="SAM" id="MobiDB-lite"/>
    </source>
</evidence>
<dbReference type="EMBL" id="JAAWWB010000014">
    <property type="protein sequence ID" value="KAG6767565.1"/>
    <property type="molecule type" value="Genomic_DNA"/>
</dbReference>
<evidence type="ECO:0000313" key="18">
    <source>
        <dbReference type="Proteomes" id="UP000886885"/>
    </source>
</evidence>
<gene>
    <name evidence="17" type="ORF">POTOM_028775</name>
</gene>
<feature type="transmembrane region" description="Helical" evidence="15">
    <location>
        <begin position="1616"/>
        <end position="1642"/>
    </location>
</feature>
<evidence type="ECO:0000256" key="9">
    <source>
        <dbReference type="ARBA" id="ARBA00022989"/>
    </source>
</evidence>
<organism evidence="17 18">
    <name type="scientific">Populus tomentosa</name>
    <name type="common">Chinese white poplar</name>
    <dbReference type="NCBI Taxonomy" id="118781"/>
    <lineage>
        <taxon>Eukaryota</taxon>
        <taxon>Viridiplantae</taxon>
        <taxon>Streptophyta</taxon>
        <taxon>Embryophyta</taxon>
        <taxon>Tracheophyta</taxon>
        <taxon>Spermatophyta</taxon>
        <taxon>Magnoliopsida</taxon>
        <taxon>eudicotyledons</taxon>
        <taxon>Gunneridae</taxon>
        <taxon>Pentapetalae</taxon>
        <taxon>rosids</taxon>
        <taxon>fabids</taxon>
        <taxon>Malpighiales</taxon>
        <taxon>Salicaceae</taxon>
        <taxon>Saliceae</taxon>
        <taxon>Populus</taxon>
    </lineage>
</organism>